<accession>A0A9P1C577</accession>
<dbReference type="PANTHER" id="PTHR47938">
    <property type="entry name" value="RESPIRATORY COMPLEX I CHAPERONE (CIA84), PUTATIVE (AFU_ORTHOLOGUE AFUA_2G06020)-RELATED"/>
    <property type="match status" value="1"/>
</dbReference>
<dbReference type="Gene3D" id="1.25.40.10">
    <property type="entry name" value="Tetratricopeptide repeat domain"/>
    <property type="match status" value="2"/>
</dbReference>
<evidence type="ECO:0000313" key="1">
    <source>
        <dbReference type="EMBL" id="CAI3985246.1"/>
    </source>
</evidence>
<organism evidence="1">
    <name type="scientific">Cladocopium goreaui</name>
    <dbReference type="NCBI Taxonomy" id="2562237"/>
    <lineage>
        <taxon>Eukaryota</taxon>
        <taxon>Sar</taxon>
        <taxon>Alveolata</taxon>
        <taxon>Dinophyceae</taxon>
        <taxon>Suessiales</taxon>
        <taxon>Symbiodiniaceae</taxon>
        <taxon>Cladocopium</taxon>
    </lineage>
</organism>
<sequence length="472" mass="51250">MRGRRMSMVATQRTLELLLTSCHKARLWQEVLALLTSMRSRRLEVSSSGLHYALHACEVGAQWQLALELGRFHGRGAMAALVAGSQWQRALVLPTDLTDRSMAALARATRWTAALELLTRRTDGGNHCDAVLLSGTMAACGQVSHWETALAFLGCLHSLRFAPTRSTLNAVIAVTPRWDIALELFQRLEEIDTVSVNATLSALERGLQWPLALTLLMETRAQAGLVELRSFNTVMSGCIRGAQWSVALGLLRCTGDATLVTYNSAIAAADHAEQWEVAMELLAEMHGRQLRSDFITFNCSASSLGRSAARWQSILASVEAKLGESTGTGATGLRLLAESYLRAGCAAAVCALAPLLKRCAGKLLRAASPSPDSSAREESHPVATPLELLGSLGSSQLWPLLSRRLLRPILPTYKALAKGFHGDRLELLRHPSLDSFGLGGRTCRELLSSLCLEKRSDLPGWTWTCLEHVGVP</sequence>
<dbReference type="EMBL" id="CAMXCT010000970">
    <property type="protein sequence ID" value="CAI3985246.1"/>
    <property type="molecule type" value="Genomic_DNA"/>
</dbReference>
<dbReference type="Proteomes" id="UP001152797">
    <property type="component" value="Unassembled WGS sequence"/>
</dbReference>
<dbReference type="EMBL" id="CAMXCT030000970">
    <property type="protein sequence ID" value="CAL4772558.1"/>
    <property type="molecule type" value="Genomic_DNA"/>
</dbReference>
<reference evidence="2 3" key="2">
    <citation type="submission" date="2024-05" db="EMBL/GenBank/DDBJ databases">
        <authorList>
            <person name="Chen Y."/>
            <person name="Shah S."/>
            <person name="Dougan E. K."/>
            <person name="Thang M."/>
            <person name="Chan C."/>
        </authorList>
    </citation>
    <scope>NUCLEOTIDE SEQUENCE [LARGE SCALE GENOMIC DNA]</scope>
</reference>
<evidence type="ECO:0000313" key="2">
    <source>
        <dbReference type="EMBL" id="CAL4772558.1"/>
    </source>
</evidence>
<reference evidence="1" key="1">
    <citation type="submission" date="2022-10" db="EMBL/GenBank/DDBJ databases">
        <authorList>
            <person name="Chen Y."/>
            <person name="Dougan E. K."/>
            <person name="Chan C."/>
            <person name="Rhodes N."/>
            <person name="Thang M."/>
        </authorList>
    </citation>
    <scope>NUCLEOTIDE SEQUENCE</scope>
</reference>
<dbReference type="GO" id="GO:0003729">
    <property type="term" value="F:mRNA binding"/>
    <property type="evidence" value="ECO:0007669"/>
    <property type="project" value="TreeGrafter"/>
</dbReference>
<protein>
    <submittedName>
        <fullName evidence="2">Pentacotripeptide-repeat region of PRORP domain-containing protein</fullName>
    </submittedName>
</protein>
<keyword evidence="3" id="KW-1185">Reference proteome</keyword>
<dbReference type="PANTHER" id="PTHR47938:SF35">
    <property type="entry name" value="PENTATRICOPEPTIDE REPEAT-CONTAINING PROTEIN 4, MITOCHONDRIAL-RELATED"/>
    <property type="match status" value="1"/>
</dbReference>
<dbReference type="InterPro" id="IPR011990">
    <property type="entry name" value="TPR-like_helical_dom_sf"/>
</dbReference>
<dbReference type="EMBL" id="CAMXCT020000970">
    <property type="protein sequence ID" value="CAL1138621.1"/>
    <property type="molecule type" value="Genomic_DNA"/>
</dbReference>
<proteinExistence type="predicted"/>
<evidence type="ECO:0000313" key="3">
    <source>
        <dbReference type="Proteomes" id="UP001152797"/>
    </source>
</evidence>
<dbReference type="AlphaFoldDB" id="A0A9P1C577"/>
<comment type="caution">
    <text evidence="1">The sequence shown here is derived from an EMBL/GenBank/DDBJ whole genome shotgun (WGS) entry which is preliminary data.</text>
</comment>
<gene>
    <name evidence="1" type="ORF">C1SCF055_LOCUS12716</name>
</gene>
<name>A0A9P1C577_9DINO</name>